<dbReference type="Proteomes" id="UP000886520">
    <property type="component" value="Chromosome 5"/>
</dbReference>
<reference evidence="2 3" key="1">
    <citation type="submission" date="2021-01" db="EMBL/GenBank/DDBJ databases">
        <title>Adiantum capillus-veneris genome.</title>
        <authorList>
            <person name="Fang Y."/>
            <person name="Liao Q."/>
        </authorList>
    </citation>
    <scope>NUCLEOTIDE SEQUENCE [LARGE SCALE GENOMIC DNA]</scope>
    <source>
        <strain evidence="2">H3</strain>
        <tissue evidence="2">Leaf</tissue>
    </source>
</reference>
<dbReference type="PANTHER" id="PTHR35287">
    <property type="entry name" value="SI:ZFOS-911D5.4"/>
    <property type="match status" value="1"/>
</dbReference>
<evidence type="ECO:0000313" key="3">
    <source>
        <dbReference type="Proteomes" id="UP000886520"/>
    </source>
</evidence>
<name>A0A9D4V568_ADICA</name>
<gene>
    <name evidence="2" type="ORF">GOP47_0005352</name>
</gene>
<dbReference type="InterPro" id="IPR011528">
    <property type="entry name" value="NERD"/>
</dbReference>
<sequence>MWFDLVIFMAVVRAIQLLFRRRTSPQLGSDGLLKLNVGRSFRALYGGNIYQALRIPDTGGRGHQLLDVLLLTEQELYIFSVQGLSGTVRTGRGGVWLETDSNGNEIEHPNAVTELKDKAAVLTQYMARRGVMLPKDFIKFKVVFVNEMARPEQDILLVPEVLSYDRWQDIQKKASSSSILGIETAISTARILSTSPLNHLHYVLSTAPTWDRLELREGGILFGEFLRFKGPMQDVEALAVAKRSKISHYEAIHKWSVWAFLGVHTVADVKVVCYLRDHRQGSSVQPTKVDIEVRGNLELIFQAEGTGKPRAFELRDVALLTLHA</sequence>
<accession>A0A9D4V568</accession>
<dbReference type="Pfam" id="PF08378">
    <property type="entry name" value="NERD"/>
    <property type="match status" value="1"/>
</dbReference>
<dbReference type="EMBL" id="JABFUD020000005">
    <property type="protein sequence ID" value="KAI5079873.1"/>
    <property type="molecule type" value="Genomic_DNA"/>
</dbReference>
<proteinExistence type="predicted"/>
<keyword evidence="3" id="KW-1185">Reference proteome</keyword>
<dbReference type="OrthoDB" id="1874403at2759"/>
<evidence type="ECO:0000259" key="1">
    <source>
        <dbReference type="PROSITE" id="PS50965"/>
    </source>
</evidence>
<evidence type="ECO:0000313" key="2">
    <source>
        <dbReference type="EMBL" id="KAI5079873.1"/>
    </source>
</evidence>
<dbReference type="AlphaFoldDB" id="A0A9D4V568"/>
<comment type="caution">
    <text evidence="2">The sequence shown here is derived from an EMBL/GenBank/DDBJ whole genome shotgun (WGS) entry which is preliminary data.</text>
</comment>
<protein>
    <recommendedName>
        <fullName evidence="1">NERD domain-containing protein</fullName>
    </recommendedName>
</protein>
<feature type="domain" description="NERD" evidence="1">
    <location>
        <begin position="27"/>
        <end position="145"/>
    </location>
</feature>
<dbReference type="PANTHER" id="PTHR35287:SF1">
    <property type="entry name" value="SI:ZFOS-911D5.4"/>
    <property type="match status" value="1"/>
</dbReference>
<dbReference type="PROSITE" id="PS50965">
    <property type="entry name" value="NERD"/>
    <property type="match status" value="1"/>
</dbReference>
<organism evidence="2 3">
    <name type="scientific">Adiantum capillus-veneris</name>
    <name type="common">Maidenhair fern</name>
    <dbReference type="NCBI Taxonomy" id="13818"/>
    <lineage>
        <taxon>Eukaryota</taxon>
        <taxon>Viridiplantae</taxon>
        <taxon>Streptophyta</taxon>
        <taxon>Embryophyta</taxon>
        <taxon>Tracheophyta</taxon>
        <taxon>Polypodiopsida</taxon>
        <taxon>Polypodiidae</taxon>
        <taxon>Polypodiales</taxon>
        <taxon>Pteridineae</taxon>
        <taxon>Pteridaceae</taxon>
        <taxon>Vittarioideae</taxon>
        <taxon>Adiantum</taxon>
    </lineage>
</organism>